<keyword evidence="5 11" id="KW-0547">Nucleotide-binding</keyword>
<dbReference type="CDD" id="cd05913">
    <property type="entry name" value="PaaK"/>
    <property type="match status" value="1"/>
</dbReference>
<evidence type="ECO:0000256" key="11">
    <source>
        <dbReference type="PIRNR" id="PIRNR006444"/>
    </source>
</evidence>
<feature type="domain" description="AMP-dependent synthetase/ligase" evidence="13">
    <location>
        <begin position="101"/>
        <end position="308"/>
    </location>
</feature>
<evidence type="ECO:0000259" key="13">
    <source>
        <dbReference type="Pfam" id="PF00501"/>
    </source>
</evidence>
<keyword evidence="16" id="KW-1185">Reference proteome</keyword>
<dbReference type="PANTHER" id="PTHR43439">
    <property type="entry name" value="PHENYLACETATE-COENZYME A LIGASE"/>
    <property type="match status" value="1"/>
</dbReference>
<dbReference type="EMBL" id="FNCQ01000001">
    <property type="protein sequence ID" value="SDG21410.1"/>
    <property type="molecule type" value="Genomic_DNA"/>
</dbReference>
<evidence type="ECO:0000256" key="1">
    <source>
        <dbReference type="ARBA" id="ARBA00011245"/>
    </source>
</evidence>
<evidence type="ECO:0000256" key="9">
    <source>
        <dbReference type="ARBA" id="ARBA00068695"/>
    </source>
</evidence>
<dbReference type="InterPro" id="IPR011880">
    <property type="entry name" value="PA_CoA_ligase"/>
</dbReference>
<feature type="region of interest" description="Disordered" evidence="12">
    <location>
        <begin position="1"/>
        <end position="32"/>
    </location>
</feature>
<dbReference type="GO" id="GO:0000166">
    <property type="term" value="F:nucleotide binding"/>
    <property type="evidence" value="ECO:0007669"/>
    <property type="project" value="UniProtKB-KW"/>
</dbReference>
<feature type="domain" description="AMP-dependent ligase C-terminal" evidence="14">
    <location>
        <begin position="358"/>
        <end position="453"/>
    </location>
</feature>
<dbReference type="Proteomes" id="UP000198779">
    <property type="component" value="Unassembled WGS sequence"/>
</dbReference>
<dbReference type="Gene3D" id="3.40.50.12780">
    <property type="entry name" value="N-terminal domain of ligase-like"/>
    <property type="match status" value="1"/>
</dbReference>
<dbReference type="UniPathway" id="UPA00930"/>
<evidence type="ECO:0000256" key="6">
    <source>
        <dbReference type="ARBA" id="ARBA00060591"/>
    </source>
</evidence>
<dbReference type="FunFam" id="3.40.50.12780:FF:000016">
    <property type="entry name" value="Phenylacetate-coenzyme A ligase"/>
    <property type="match status" value="1"/>
</dbReference>
<evidence type="ECO:0000256" key="8">
    <source>
        <dbReference type="ARBA" id="ARBA00066629"/>
    </source>
</evidence>
<keyword evidence="4 11" id="KW-0436">Ligase</keyword>
<accession>A0A1G7SGR6</accession>
<comment type="catalytic activity">
    <reaction evidence="11">
        <text>2-phenylacetate + ATP + CoA = phenylacetyl-CoA + AMP + diphosphate</text>
        <dbReference type="Rhea" id="RHEA:20956"/>
        <dbReference type="ChEBI" id="CHEBI:18401"/>
        <dbReference type="ChEBI" id="CHEBI:30616"/>
        <dbReference type="ChEBI" id="CHEBI:33019"/>
        <dbReference type="ChEBI" id="CHEBI:57287"/>
        <dbReference type="ChEBI" id="CHEBI:57390"/>
        <dbReference type="ChEBI" id="CHEBI:456215"/>
        <dbReference type="EC" id="6.2.1.30"/>
    </reaction>
</comment>
<evidence type="ECO:0000256" key="5">
    <source>
        <dbReference type="ARBA" id="ARBA00022741"/>
    </source>
</evidence>
<dbReference type="PANTHER" id="PTHR43439:SF2">
    <property type="entry name" value="ENZYME, PUTATIVE (JCVI)-RELATED"/>
    <property type="match status" value="1"/>
</dbReference>
<protein>
    <recommendedName>
        <fullName evidence="9 11">Phenylacetate-coenzyme A ligase</fullName>
        <ecNumber evidence="8 11">6.2.1.30</ecNumber>
    </recommendedName>
    <alternativeName>
        <fullName evidence="10 11">Phenylacetyl-CoA ligase</fullName>
    </alternativeName>
</protein>
<dbReference type="PIRSF" id="PIRSF006444">
    <property type="entry name" value="PaaK"/>
    <property type="match status" value="1"/>
</dbReference>
<evidence type="ECO:0000256" key="12">
    <source>
        <dbReference type="SAM" id="MobiDB-lite"/>
    </source>
</evidence>
<proteinExistence type="inferred from homology"/>
<evidence type="ECO:0000256" key="7">
    <source>
        <dbReference type="ARBA" id="ARBA00061566"/>
    </source>
</evidence>
<dbReference type="GO" id="GO:0047475">
    <property type="term" value="F:phenylacetate-CoA ligase activity"/>
    <property type="evidence" value="ECO:0007669"/>
    <property type="project" value="UniProtKB-EC"/>
</dbReference>
<name>A0A1G7SGR6_9BACT</name>
<evidence type="ECO:0000313" key="16">
    <source>
        <dbReference type="Proteomes" id="UP000198779"/>
    </source>
</evidence>
<dbReference type="EC" id="6.2.1.30" evidence="8 11"/>
<dbReference type="AlphaFoldDB" id="A0A1G7SGR6"/>
<evidence type="ECO:0000259" key="14">
    <source>
        <dbReference type="Pfam" id="PF14535"/>
    </source>
</evidence>
<evidence type="ECO:0000256" key="3">
    <source>
        <dbReference type="ARBA" id="ARBA00022553"/>
    </source>
</evidence>
<evidence type="ECO:0000313" key="15">
    <source>
        <dbReference type="EMBL" id="SDG21410.1"/>
    </source>
</evidence>
<dbReference type="Gene3D" id="3.30.300.30">
    <property type="match status" value="1"/>
</dbReference>
<dbReference type="InterPro" id="IPR045851">
    <property type="entry name" value="AMP-bd_C_sf"/>
</dbReference>
<comment type="function">
    <text evidence="11">Catalyzes the activation of phenylacetic acid (PA) to phenylacetyl-CoA (PA-CoA).</text>
</comment>
<comment type="pathway">
    <text evidence="6 11">Aromatic compound metabolism; phenylacetate degradation.</text>
</comment>
<dbReference type="InterPro" id="IPR051414">
    <property type="entry name" value="Adenylate-forming_Reductase"/>
</dbReference>
<dbReference type="InterPro" id="IPR028154">
    <property type="entry name" value="AMP-dep_Lig_C"/>
</dbReference>
<organism evidence="15 16">
    <name type="scientific">Prevotella communis</name>
    <dbReference type="NCBI Taxonomy" id="2913614"/>
    <lineage>
        <taxon>Bacteria</taxon>
        <taxon>Pseudomonadati</taxon>
        <taxon>Bacteroidota</taxon>
        <taxon>Bacteroidia</taxon>
        <taxon>Bacteroidales</taxon>
        <taxon>Prevotellaceae</taxon>
        <taxon>Prevotella</taxon>
    </lineage>
</organism>
<keyword evidence="3" id="KW-0597">Phosphoprotein</keyword>
<dbReference type="SUPFAM" id="SSF56801">
    <property type="entry name" value="Acetyl-CoA synthetase-like"/>
    <property type="match status" value="1"/>
</dbReference>
<dbReference type="Pfam" id="PF14535">
    <property type="entry name" value="AMP-binding_C_2"/>
    <property type="match status" value="1"/>
</dbReference>
<reference evidence="16" key="1">
    <citation type="submission" date="2016-10" db="EMBL/GenBank/DDBJ databases">
        <authorList>
            <person name="Varghese N."/>
            <person name="Submissions S."/>
        </authorList>
    </citation>
    <scope>NUCLEOTIDE SEQUENCE [LARGE SCALE GENOMIC DNA]</scope>
    <source>
        <strain evidence="16">BP1-148</strain>
    </source>
</reference>
<keyword evidence="2" id="KW-0596">Phosphopantetheine</keyword>
<dbReference type="STRING" id="645274.SAMN04487901_101288"/>
<dbReference type="InterPro" id="IPR042099">
    <property type="entry name" value="ANL_N_sf"/>
</dbReference>
<dbReference type="InterPro" id="IPR000873">
    <property type="entry name" value="AMP-dep_synth/lig_dom"/>
</dbReference>
<evidence type="ECO:0000256" key="4">
    <source>
        <dbReference type="ARBA" id="ARBA00022598"/>
    </source>
</evidence>
<dbReference type="Pfam" id="PF00501">
    <property type="entry name" value="AMP-binding"/>
    <property type="match status" value="1"/>
</dbReference>
<comment type="subunit">
    <text evidence="1">Monomer.</text>
</comment>
<evidence type="ECO:0000256" key="2">
    <source>
        <dbReference type="ARBA" id="ARBA00022450"/>
    </source>
</evidence>
<comment type="similarity">
    <text evidence="7 11">Belongs to the phenylacetyl-CoA ligase family.</text>
</comment>
<dbReference type="GO" id="GO:0010124">
    <property type="term" value="P:phenylacetate catabolic process"/>
    <property type="evidence" value="ECO:0007669"/>
    <property type="project" value="UniProtKB-UniRule"/>
</dbReference>
<gene>
    <name evidence="15" type="ORF">SAMN04487901_101288</name>
</gene>
<evidence type="ECO:0000256" key="10">
    <source>
        <dbReference type="ARBA" id="ARBA00075111"/>
    </source>
</evidence>
<sequence>MKQENDLTTKVSTPLPHREGPGESPFFNPERETMSREQIEAFQLERLKETVRHCMNNAFYQKKFKEAGITPDDIQTLADVRKLPFTTKQDLRETYPFGMCCVPMRDCVRLHSSSGTTGNPTVILHTKKDLDEWANQVARNLWMVGLRPDDVFQNSSGYGMFTGGLGFQYGAEKLGMLTVPAAAGNSLRQIKFIKDFGTTAIHAVPSYVTRLYEVMQEQGVDPRRDTKLKVLAIGAEPHSEEQRKRIEDMMGVKAYNSFGMSEMCGPGVGFECPEQNGLHFWEDYYIVEIVDPETLEPVPDGEIGELVLTTLCREAMPLLRYRTRDLTRVLGRSCPCGRNHVRLDRMRGRSDDMMVLRGVNIFPIQIEKILMQFKELGNNYLITLTTDEDNDNMTVEVELAEMFTDDYNRLQQLSKDITRALKDEILLTPRVKLVPRGTLPVSEGKAVRVVDKRKVYQ</sequence>